<evidence type="ECO:0000313" key="11">
    <source>
        <dbReference type="Proteomes" id="UP000321816"/>
    </source>
</evidence>
<evidence type="ECO:0000256" key="6">
    <source>
        <dbReference type="ARBA" id="ARBA00022840"/>
    </source>
</evidence>
<evidence type="ECO:0000256" key="4">
    <source>
        <dbReference type="ARBA" id="ARBA00022694"/>
    </source>
</evidence>
<dbReference type="SUPFAM" id="SSF56037">
    <property type="entry name" value="PheT/TilS domain"/>
    <property type="match status" value="1"/>
</dbReference>
<evidence type="ECO:0000256" key="7">
    <source>
        <dbReference type="ARBA" id="ARBA00048539"/>
    </source>
</evidence>
<dbReference type="HAMAP" id="MF_01161">
    <property type="entry name" value="tRNA_Ile_lys_synt"/>
    <property type="match status" value="1"/>
</dbReference>
<dbReference type="InterPro" id="IPR012094">
    <property type="entry name" value="tRNA_Ile_lys_synt"/>
</dbReference>
<dbReference type="EC" id="6.3.4.19" evidence="8"/>
<feature type="binding site" evidence="8">
    <location>
        <begin position="26"/>
        <end position="31"/>
    </location>
    <ligand>
        <name>ATP</name>
        <dbReference type="ChEBI" id="CHEBI:30616"/>
    </ligand>
</feature>
<name>A0A5C7F1K5_9BACI</name>
<keyword evidence="3 8" id="KW-0436">Ligase</keyword>
<organism evidence="10 11">
    <name type="scientific">Alkalicoccus halolimnae</name>
    <dbReference type="NCBI Taxonomy" id="1667239"/>
    <lineage>
        <taxon>Bacteria</taxon>
        <taxon>Bacillati</taxon>
        <taxon>Bacillota</taxon>
        <taxon>Bacilli</taxon>
        <taxon>Bacillales</taxon>
        <taxon>Bacillaceae</taxon>
        <taxon>Alkalicoccus</taxon>
    </lineage>
</organism>
<evidence type="ECO:0000256" key="2">
    <source>
        <dbReference type="ARBA" id="ARBA00022490"/>
    </source>
</evidence>
<evidence type="ECO:0000256" key="3">
    <source>
        <dbReference type="ARBA" id="ARBA00022598"/>
    </source>
</evidence>
<feature type="domain" description="Lysidine-tRNA(Ile) synthetase C-terminal" evidence="9">
    <location>
        <begin position="372"/>
        <end position="443"/>
    </location>
</feature>
<dbReference type="CDD" id="cd01992">
    <property type="entry name" value="TilS_N"/>
    <property type="match status" value="1"/>
</dbReference>
<proteinExistence type="inferred from homology"/>
<dbReference type="NCBIfam" id="TIGR02432">
    <property type="entry name" value="lysidine_TilS_N"/>
    <property type="match status" value="1"/>
</dbReference>
<dbReference type="InterPro" id="IPR011063">
    <property type="entry name" value="TilS/TtcA_N"/>
</dbReference>
<dbReference type="InterPro" id="IPR014729">
    <property type="entry name" value="Rossmann-like_a/b/a_fold"/>
</dbReference>
<evidence type="ECO:0000256" key="1">
    <source>
        <dbReference type="ARBA" id="ARBA00004496"/>
    </source>
</evidence>
<evidence type="ECO:0000256" key="8">
    <source>
        <dbReference type="HAMAP-Rule" id="MF_01161"/>
    </source>
</evidence>
<dbReference type="SUPFAM" id="SSF52402">
    <property type="entry name" value="Adenine nucleotide alpha hydrolases-like"/>
    <property type="match status" value="1"/>
</dbReference>
<keyword evidence="6 8" id="KW-0067">ATP-binding</keyword>
<dbReference type="PANTHER" id="PTHR43033:SF1">
    <property type="entry name" value="TRNA(ILE)-LYSIDINE SYNTHASE-RELATED"/>
    <property type="match status" value="1"/>
</dbReference>
<evidence type="ECO:0000313" key="10">
    <source>
        <dbReference type="EMBL" id="WWD80073.1"/>
    </source>
</evidence>
<dbReference type="OrthoDB" id="9807403at2"/>
<keyword evidence="2 8" id="KW-0963">Cytoplasm</keyword>
<gene>
    <name evidence="8 10" type="primary">tilS</name>
    <name evidence="10" type="ORF">FTX54_000345</name>
</gene>
<dbReference type="EMBL" id="CP144914">
    <property type="protein sequence ID" value="WWD80073.1"/>
    <property type="molecule type" value="Genomic_DNA"/>
</dbReference>
<sequence length="458" mass="52388">MKQEINSFIKRHGLLTKGEKVIAAVSGGPDSVAMLHYLNSLELDLIVLHIHHHVRPEADEDAAFVEAEALRLELPFLLKHTDVPVRMKETGRGLQQTARTERYKLFEEAMKETGAEKVATAHHGDDQVETMLMRFVRGSVQGMKGIPVRRKLNEGEVIRPLLAVTKAEIEDYCRERNLCYRMDASNQSTSYQRNRLRLSVLPELKKENPRIHETAQWQSEIRTEEEAYVHAQAEKALTGAIHTRTRNEITTTYTSFQRIPSALQRRCVHLLLTYLNPQTLWSRHHIEEVHALLSAFKRPRLSFSANGIYVEKSYDQIRVFTDRVEEGIFHPHKVEVPGETQVPGGVLMTGEKPFPEADTSLEVFIKSADLPLTVRSRLPGDRIVTKAGTKKLKKIFIDAKIPVKVRAQWPIITDRHGTILWVPFLQSVKPPEDFDYDRQSVHLAFRKSGNSAILTRRN</sequence>
<reference evidence="10 11" key="1">
    <citation type="submission" date="2024-01" db="EMBL/GenBank/DDBJ databases">
        <title>Complete Genome Sequence of Alkalicoccus halolimnae BZ-SZ-XJ29T, a Moderately Halophilic Bacterium Isolated from a Salt Lake.</title>
        <authorList>
            <person name="Zhao B."/>
        </authorList>
    </citation>
    <scope>NUCLEOTIDE SEQUENCE [LARGE SCALE GENOMIC DNA]</scope>
    <source>
        <strain evidence="10 11">BZ-SZ-XJ29</strain>
    </source>
</reference>
<dbReference type="KEGG" id="ahal:FTX54_000345"/>
<dbReference type="Pfam" id="PF11734">
    <property type="entry name" value="TilS_C"/>
    <property type="match status" value="1"/>
</dbReference>
<dbReference type="SUPFAM" id="SSF82829">
    <property type="entry name" value="MesJ substrate recognition domain-like"/>
    <property type="match status" value="1"/>
</dbReference>
<keyword evidence="5 8" id="KW-0547">Nucleotide-binding</keyword>
<dbReference type="Gene3D" id="3.30.465.60">
    <property type="match status" value="1"/>
</dbReference>
<comment type="similarity">
    <text evidence="8">Belongs to the tRNA(Ile)-lysidine synthase family.</text>
</comment>
<dbReference type="PANTHER" id="PTHR43033">
    <property type="entry name" value="TRNA(ILE)-LYSIDINE SYNTHASE-RELATED"/>
    <property type="match status" value="1"/>
</dbReference>
<dbReference type="AlphaFoldDB" id="A0A5C7F1K5"/>
<dbReference type="GO" id="GO:0032267">
    <property type="term" value="F:tRNA(Ile)-lysidine synthase activity"/>
    <property type="evidence" value="ECO:0007669"/>
    <property type="project" value="UniProtKB-EC"/>
</dbReference>
<keyword evidence="11" id="KW-1185">Reference proteome</keyword>
<dbReference type="Pfam" id="PF01171">
    <property type="entry name" value="ATP_bind_3"/>
    <property type="match status" value="1"/>
</dbReference>
<protein>
    <recommendedName>
        <fullName evidence="8">tRNA(Ile)-lysidine synthase</fullName>
        <ecNumber evidence="8">6.3.4.19</ecNumber>
    </recommendedName>
    <alternativeName>
        <fullName evidence="8">tRNA(Ile)-2-lysyl-cytidine synthase</fullName>
    </alternativeName>
    <alternativeName>
        <fullName evidence="8">tRNA(Ile)-lysidine synthetase</fullName>
    </alternativeName>
</protein>
<dbReference type="NCBIfam" id="TIGR02433">
    <property type="entry name" value="lysidine_TilS_C"/>
    <property type="match status" value="1"/>
</dbReference>
<dbReference type="InterPro" id="IPR012796">
    <property type="entry name" value="Lysidine-tRNA-synth_C"/>
</dbReference>
<dbReference type="RefSeq" id="WP_147805098.1">
    <property type="nucleotide sequence ID" value="NZ_CP144914.1"/>
</dbReference>
<dbReference type="Gene3D" id="3.40.50.620">
    <property type="entry name" value="HUPs"/>
    <property type="match status" value="1"/>
</dbReference>
<dbReference type="SMART" id="SM00977">
    <property type="entry name" value="TilS_C"/>
    <property type="match status" value="1"/>
</dbReference>
<dbReference type="Proteomes" id="UP000321816">
    <property type="component" value="Chromosome"/>
</dbReference>
<comment type="subcellular location">
    <subcellularLocation>
        <location evidence="1 8">Cytoplasm</location>
    </subcellularLocation>
</comment>
<dbReference type="GO" id="GO:0005737">
    <property type="term" value="C:cytoplasm"/>
    <property type="evidence" value="ECO:0007669"/>
    <property type="project" value="UniProtKB-SubCell"/>
</dbReference>
<accession>A0A5C7F1K5</accession>
<evidence type="ECO:0000259" key="9">
    <source>
        <dbReference type="SMART" id="SM00977"/>
    </source>
</evidence>
<dbReference type="GO" id="GO:0005524">
    <property type="term" value="F:ATP binding"/>
    <property type="evidence" value="ECO:0007669"/>
    <property type="project" value="UniProtKB-UniRule"/>
</dbReference>
<keyword evidence="4 8" id="KW-0819">tRNA processing</keyword>
<comment type="function">
    <text evidence="8">Ligates lysine onto the cytidine present at position 34 of the AUA codon-specific tRNA(Ile) that contains the anticodon CAU, in an ATP-dependent manner. Cytidine is converted to lysidine, thus changing the amino acid specificity of the tRNA from methionine to isoleucine.</text>
</comment>
<comment type="domain">
    <text evidence="8">The N-terminal region contains the highly conserved SGGXDS motif, predicted to be a P-loop motif involved in ATP binding.</text>
</comment>
<dbReference type="GO" id="GO:0006400">
    <property type="term" value="P:tRNA modification"/>
    <property type="evidence" value="ECO:0007669"/>
    <property type="project" value="UniProtKB-UniRule"/>
</dbReference>
<evidence type="ECO:0000256" key="5">
    <source>
        <dbReference type="ARBA" id="ARBA00022741"/>
    </source>
</evidence>
<dbReference type="InterPro" id="IPR012795">
    <property type="entry name" value="tRNA_Ile_lys_synt_N"/>
</dbReference>
<comment type="catalytic activity">
    <reaction evidence="7 8">
        <text>cytidine(34) in tRNA(Ile2) + L-lysine + ATP = lysidine(34) in tRNA(Ile2) + AMP + diphosphate + H(+)</text>
        <dbReference type="Rhea" id="RHEA:43744"/>
        <dbReference type="Rhea" id="RHEA-COMP:10625"/>
        <dbReference type="Rhea" id="RHEA-COMP:10670"/>
        <dbReference type="ChEBI" id="CHEBI:15378"/>
        <dbReference type="ChEBI" id="CHEBI:30616"/>
        <dbReference type="ChEBI" id="CHEBI:32551"/>
        <dbReference type="ChEBI" id="CHEBI:33019"/>
        <dbReference type="ChEBI" id="CHEBI:82748"/>
        <dbReference type="ChEBI" id="CHEBI:83665"/>
        <dbReference type="ChEBI" id="CHEBI:456215"/>
        <dbReference type="EC" id="6.3.4.19"/>
    </reaction>
</comment>